<evidence type="ECO:0000313" key="1">
    <source>
        <dbReference type="EMBL" id="HII61012.1"/>
    </source>
</evidence>
<accession>A0A832WJ79</accession>
<gene>
    <name evidence="1" type="ORF">HA331_04535</name>
</gene>
<name>A0A832WJ79_PYRHR</name>
<comment type="caution">
    <text evidence="1">The sequence shown here is derived from an EMBL/GenBank/DDBJ whole genome shotgun (WGS) entry which is preliminary data.</text>
</comment>
<dbReference type="EMBL" id="DUJN01000004">
    <property type="protein sequence ID" value="HII61012.1"/>
    <property type="molecule type" value="Genomic_DNA"/>
</dbReference>
<dbReference type="InterPro" id="IPR025354">
    <property type="entry name" value="DUF4258"/>
</dbReference>
<dbReference type="RefSeq" id="WP_048053114.1">
    <property type="nucleotide sequence ID" value="NZ_DUJN01000004.1"/>
</dbReference>
<dbReference type="Proteomes" id="UP000617544">
    <property type="component" value="Unassembled WGS sequence"/>
</dbReference>
<sequence>MITFTEHARRRLKERRIGEDEVRQVLTEPEWKFYDLRNGHQIAIGPRRKEEHYLITFYDQEEEIIKVVTVIDVSKSLEKIIKRRLEGKRWVEL</sequence>
<dbReference type="Pfam" id="PF14076">
    <property type="entry name" value="DUF4258"/>
    <property type="match status" value="1"/>
</dbReference>
<dbReference type="AlphaFoldDB" id="A0A832WJ79"/>
<reference evidence="1" key="1">
    <citation type="journal article" date="2020" name="bioRxiv">
        <title>A rank-normalized archaeal taxonomy based on genome phylogeny resolves widespread incomplete and uneven classifications.</title>
        <authorList>
            <person name="Rinke C."/>
            <person name="Chuvochina M."/>
            <person name="Mussig A.J."/>
            <person name="Chaumeil P.-A."/>
            <person name="Waite D.W."/>
            <person name="Whitman W.B."/>
            <person name="Parks D.H."/>
            <person name="Hugenholtz P."/>
        </authorList>
    </citation>
    <scope>NUCLEOTIDE SEQUENCE</scope>
    <source>
        <strain evidence="1">UBA8834</strain>
    </source>
</reference>
<dbReference type="GeneID" id="1444295"/>
<proteinExistence type="predicted"/>
<evidence type="ECO:0000313" key="2">
    <source>
        <dbReference type="Proteomes" id="UP000617544"/>
    </source>
</evidence>
<organism evidence="1 2">
    <name type="scientific">Pyrococcus horikoshii</name>
    <dbReference type="NCBI Taxonomy" id="53953"/>
    <lineage>
        <taxon>Archaea</taxon>
        <taxon>Methanobacteriati</taxon>
        <taxon>Methanobacteriota</taxon>
        <taxon>Thermococci</taxon>
        <taxon>Thermococcales</taxon>
        <taxon>Thermococcaceae</taxon>
        <taxon>Pyrococcus</taxon>
    </lineage>
</organism>
<protein>
    <submittedName>
        <fullName evidence="1">DUF4258 domain-containing protein</fullName>
    </submittedName>
</protein>